<dbReference type="Ensembl" id="ENSPTET00000017409.1">
    <property type="protein sequence ID" value="ENSPTEP00000011532.1"/>
    <property type="gene ID" value="ENSPTEG00000012995.1"/>
</dbReference>
<accession>A0A8C9H3P3</accession>
<evidence type="ECO:0000256" key="1">
    <source>
        <dbReference type="SAM" id="MobiDB-lite"/>
    </source>
</evidence>
<proteinExistence type="predicted"/>
<feature type="region of interest" description="Disordered" evidence="1">
    <location>
        <begin position="1"/>
        <end position="95"/>
    </location>
</feature>
<organism evidence="2 3">
    <name type="scientific">Piliocolobus tephrosceles</name>
    <name type="common">Ugandan red Colobus</name>
    <dbReference type="NCBI Taxonomy" id="591936"/>
    <lineage>
        <taxon>Eukaryota</taxon>
        <taxon>Metazoa</taxon>
        <taxon>Chordata</taxon>
        <taxon>Craniata</taxon>
        <taxon>Vertebrata</taxon>
        <taxon>Euteleostomi</taxon>
        <taxon>Mammalia</taxon>
        <taxon>Eutheria</taxon>
        <taxon>Euarchontoglires</taxon>
        <taxon>Primates</taxon>
        <taxon>Haplorrhini</taxon>
        <taxon>Catarrhini</taxon>
        <taxon>Cercopithecidae</taxon>
        <taxon>Colobinae</taxon>
        <taxon>Piliocolobus</taxon>
    </lineage>
</organism>
<dbReference type="Proteomes" id="UP000694416">
    <property type="component" value="Unplaced"/>
</dbReference>
<feature type="compositionally biased region" description="Basic residues" evidence="1">
    <location>
        <begin position="49"/>
        <end position="60"/>
    </location>
</feature>
<sequence>GRGGWNMRSGDQDHPVPTAGQEPRHLAALQLLGRHPQHVPGIPGPDHRGHCHPVLPRHGRPGPLHPDHDGGGDRSQQVGRGTASSHHASPPSWGW</sequence>
<feature type="compositionally biased region" description="Polar residues" evidence="1">
    <location>
        <begin position="75"/>
        <end position="87"/>
    </location>
</feature>
<reference evidence="2" key="1">
    <citation type="submission" date="2025-08" db="UniProtKB">
        <authorList>
            <consortium name="Ensembl"/>
        </authorList>
    </citation>
    <scope>IDENTIFICATION</scope>
</reference>
<dbReference type="AlphaFoldDB" id="A0A8C9H3P3"/>
<reference evidence="2" key="2">
    <citation type="submission" date="2025-09" db="UniProtKB">
        <authorList>
            <consortium name="Ensembl"/>
        </authorList>
    </citation>
    <scope>IDENTIFICATION</scope>
</reference>
<keyword evidence="3" id="KW-1185">Reference proteome</keyword>
<evidence type="ECO:0000313" key="3">
    <source>
        <dbReference type="Proteomes" id="UP000694416"/>
    </source>
</evidence>
<evidence type="ECO:0000313" key="2">
    <source>
        <dbReference type="Ensembl" id="ENSPTEP00000011532.1"/>
    </source>
</evidence>
<protein>
    <submittedName>
        <fullName evidence="2">Uncharacterized protein</fullName>
    </submittedName>
</protein>
<name>A0A8C9H3P3_9PRIM</name>